<organism evidence="2 3">
    <name type="scientific">Cirrhinus molitorella</name>
    <name type="common">mud carp</name>
    <dbReference type="NCBI Taxonomy" id="172907"/>
    <lineage>
        <taxon>Eukaryota</taxon>
        <taxon>Metazoa</taxon>
        <taxon>Chordata</taxon>
        <taxon>Craniata</taxon>
        <taxon>Vertebrata</taxon>
        <taxon>Euteleostomi</taxon>
        <taxon>Actinopterygii</taxon>
        <taxon>Neopterygii</taxon>
        <taxon>Teleostei</taxon>
        <taxon>Ostariophysi</taxon>
        <taxon>Cypriniformes</taxon>
        <taxon>Cyprinidae</taxon>
        <taxon>Labeoninae</taxon>
        <taxon>Labeonini</taxon>
        <taxon>Cirrhinus</taxon>
    </lineage>
</organism>
<proteinExistence type="predicted"/>
<reference evidence="2 3" key="1">
    <citation type="submission" date="2023-09" db="EMBL/GenBank/DDBJ databases">
        <authorList>
            <person name="Wang M."/>
        </authorList>
    </citation>
    <scope>NUCLEOTIDE SEQUENCE [LARGE SCALE GENOMIC DNA]</scope>
    <source>
        <strain evidence="2">GT-2023</strain>
        <tissue evidence="2">Liver</tissue>
    </source>
</reference>
<feature type="compositionally biased region" description="Basic and acidic residues" evidence="1">
    <location>
        <begin position="52"/>
        <end position="65"/>
    </location>
</feature>
<dbReference type="Proteomes" id="UP001558613">
    <property type="component" value="Unassembled WGS sequence"/>
</dbReference>
<keyword evidence="3" id="KW-1185">Reference proteome</keyword>
<evidence type="ECO:0000313" key="3">
    <source>
        <dbReference type="Proteomes" id="UP001558613"/>
    </source>
</evidence>
<sequence length="102" mass="11402">MLTCLRWDKKLRHPNLPAVPDYPNSSSIHLRLLLSTAPGQVLGNRKQQKTQTAERERPTEREREGGALSSRCPSSTAPGKECADHSESIRRSLQLLHAFSIS</sequence>
<name>A0ABR3NQL1_9TELE</name>
<dbReference type="EMBL" id="JAYMGO010000003">
    <property type="protein sequence ID" value="KAL1278948.1"/>
    <property type="molecule type" value="Genomic_DNA"/>
</dbReference>
<evidence type="ECO:0000256" key="1">
    <source>
        <dbReference type="SAM" id="MobiDB-lite"/>
    </source>
</evidence>
<evidence type="ECO:0000313" key="2">
    <source>
        <dbReference type="EMBL" id="KAL1278948.1"/>
    </source>
</evidence>
<protein>
    <submittedName>
        <fullName evidence="2">Uncharacterized protein</fullName>
    </submittedName>
</protein>
<accession>A0ABR3NQL1</accession>
<feature type="region of interest" description="Disordered" evidence="1">
    <location>
        <begin position="39"/>
        <end position="87"/>
    </location>
</feature>
<gene>
    <name evidence="2" type="ORF">QQF64_025621</name>
</gene>
<comment type="caution">
    <text evidence="2">The sequence shown here is derived from an EMBL/GenBank/DDBJ whole genome shotgun (WGS) entry which is preliminary data.</text>
</comment>